<feature type="region of interest" description="Disordered" evidence="1">
    <location>
        <begin position="12"/>
        <end position="41"/>
    </location>
</feature>
<gene>
    <name evidence="4" type="ORF">DN069_38125</name>
</gene>
<dbReference type="Proteomes" id="UP000248889">
    <property type="component" value="Unassembled WGS sequence"/>
</dbReference>
<keyword evidence="4" id="KW-0645">Protease</keyword>
<feature type="transmembrane region" description="Helical" evidence="2">
    <location>
        <begin position="268"/>
        <end position="294"/>
    </location>
</feature>
<name>A0A2X0I656_9ACTN</name>
<dbReference type="GO" id="GO:0004175">
    <property type="term" value="F:endopeptidase activity"/>
    <property type="evidence" value="ECO:0007669"/>
    <property type="project" value="UniProtKB-ARBA"/>
</dbReference>
<evidence type="ECO:0000313" key="4">
    <source>
        <dbReference type="EMBL" id="RAG80444.1"/>
    </source>
</evidence>
<dbReference type="InterPro" id="IPR003675">
    <property type="entry name" value="Rce1/LyrA-like_dom"/>
</dbReference>
<dbReference type="GO" id="GO:0006508">
    <property type="term" value="P:proteolysis"/>
    <property type="evidence" value="ECO:0007669"/>
    <property type="project" value="UniProtKB-KW"/>
</dbReference>
<comment type="caution">
    <text evidence="4">The sequence shown here is derived from an EMBL/GenBank/DDBJ whole genome shotgun (WGS) entry which is preliminary data.</text>
</comment>
<reference evidence="4 5" key="1">
    <citation type="submission" date="2018-06" db="EMBL/GenBank/DDBJ databases">
        <title>Streptacidiphilus pinicola sp. nov., isolated from pine grove soil.</title>
        <authorList>
            <person name="Roh S.G."/>
            <person name="Park S."/>
            <person name="Kim M.-K."/>
            <person name="Yun B.-R."/>
            <person name="Park J."/>
            <person name="Kim M.J."/>
            <person name="Kim Y.S."/>
            <person name="Kim S.B."/>
        </authorList>
    </citation>
    <scope>NUCLEOTIDE SEQUENCE [LARGE SCALE GENOMIC DNA]</scope>
    <source>
        <strain evidence="4 5">MMS16-CNU450</strain>
    </source>
</reference>
<dbReference type="GO" id="GO:0080120">
    <property type="term" value="P:CAAX-box protein maturation"/>
    <property type="evidence" value="ECO:0007669"/>
    <property type="project" value="UniProtKB-ARBA"/>
</dbReference>
<feature type="transmembrane region" description="Helical" evidence="2">
    <location>
        <begin position="109"/>
        <end position="129"/>
    </location>
</feature>
<keyword evidence="2" id="KW-1133">Transmembrane helix</keyword>
<keyword evidence="4" id="KW-0482">Metalloprotease</keyword>
<evidence type="ECO:0000256" key="1">
    <source>
        <dbReference type="SAM" id="MobiDB-lite"/>
    </source>
</evidence>
<dbReference type="AlphaFoldDB" id="A0A2X0I656"/>
<keyword evidence="2" id="KW-0812">Transmembrane</keyword>
<dbReference type="Pfam" id="PF02517">
    <property type="entry name" value="Rce1-like"/>
    <property type="match status" value="1"/>
</dbReference>
<evidence type="ECO:0000313" key="5">
    <source>
        <dbReference type="Proteomes" id="UP000248889"/>
    </source>
</evidence>
<keyword evidence="4" id="KW-0378">Hydrolase</keyword>
<dbReference type="GO" id="GO:0008237">
    <property type="term" value="F:metallopeptidase activity"/>
    <property type="evidence" value="ECO:0007669"/>
    <property type="project" value="UniProtKB-KW"/>
</dbReference>
<feature type="transmembrane region" description="Helical" evidence="2">
    <location>
        <begin position="58"/>
        <end position="77"/>
    </location>
</feature>
<evidence type="ECO:0000256" key="2">
    <source>
        <dbReference type="SAM" id="Phobius"/>
    </source>
</evidence>
<proteinExistence type="predicted"/>
<sequence>MIGPTRPIIVPGCTLRAPRPARPPRHPRSRSNPVSTTETLPALPQPVRLTRRLMGQELLLVLGLSLGASGVSALISFTGSLTANKSLKSQQATLNGSITPGRPWLDLTWHLFDIATALVPVALVAYLLIREGSSLRALGFDLTRRWSDLGKGVVVAAVIGGSGLALYLGARASGANLTVVPSGLPAVWWRIPVLILSAAQNAVVEEVIVVGYMLRRLNQLGWSWPAIVAASALLRGSYHLYQGVGGFFGNVVMGVIFCYLYRRWGRVAPLVIAHTLIDTVAFVGFVLLAGHVSWLPT</sequence>
<dbReference type="OrthoDB" id="4453618at2"/>
<protein>
    <submittedName>
        <fullName evidence="4">CPBP family intramembrane metalloprotease domain-containing protein</fullName>
    </submittedName>
</protein>
<dbReference type="EMBL" id="QKYN01000231">
    <property type="protein sequence ID" value="RAG80444.1"/>
    <property type="molecule type" value="Genomic_DNA"/>
</dbReference>
<accession>A0A2X0I656</accession>
<organism evidence="4 5">
    <name type="scientific">Streptacidiphilus pinicola</name>
    <dbReference type="NCBI Taxonomy" id="2219663"/>
    <lineage>
        <taxon>Bacteria</taxon>
        <taxon>Bacillati</taxon>
        <taxon>Actinomycetota</taxon>
        <taxon>Actinomycetes</taxon>
        <taxon>Kitasatosporales</taxon>
        <taxon>Streptomycetaceae</taxon>
        <taxon>Streptacidiphilus</taxon>
    </lineage>
</organism>
<feature type="domain" description="CAAX prenyl protease 2/Lysostaphin resistance protein A-like" evidence="3">
    <location>
        <begin position="188"/>
        <end position="279"/>
    </location>
</feature>
<keyword evidence="5" id="KW-1185">Reference proteome</keyword>
<feature type="transmembrane region" description="Helical" evidence="2">
    <location>
        <begin position="149"/>
        <end position="168"/>
    </location>
</feature>
<feature type="transmembrane region" description="Helical" evidence="2">
    <location>
        <begin position="244"/>
        <end position="261"/>
    </location>
</feature>
<evidence type="ECO:0000259" key="3">
    <source>
        <dbReference type="Pfam" id="PF02517"/>
    </source>
</evidence>
<keyword evidence="2" id="KW-0472">Membrane</keyword>